<sequence length="150" mass="15483">MKRLVFVVGTACAACIPPAFAQSNPALQNSVFAQPATTTTFPSASVAQNFQYINHPPAPAPASAVAPSGGGPWRPSAPADVDGCQHGQQRVNATVMRGARPYASEPQTLSRSRSTVASQLPTVTKLASQSGTAEGQSAEFPSERASPFSD</sequence>
<evidence type="ECO:0000313" key="4">
    <source>
        <dbReference type="Proteomes" id="UP000572540"/>
    </source>
</evidence>
<proteinExistence type="predicted"/>
<evidence type="ECO:0000256" key="2">
    <source>
        <dbReference type="SAM" id="SignalP"/>
    </source>
</evidence>
<organism evidence="3 4">
    <name type="scientific">Paraburkholderia bryophila</name>
    <dbReference type="NCBI Taxonomy" id="420952"/>
    <lineage>
        <taxon>Bacteria</taxon>
        <taxon>Pseudomonadati</taxon>
        <taxon>Pseudomonadota</taxon>
        <taxon>Betaproteobacteria</taxon>
        <taxon>Burkholderiales</taxon>
        <taxon>Burkholderiaceae</taxon>
        <taxon>Paraburkholderia</taxon>
    </lineage>
</organism>
<dbReference type="AlphaFoldDB" id="A0A7Y9W536"/>
<evidence type="ECO:0008006" key="5">
    <source>
        <dbReference type="Google" id="ProtNLM"/>
    </source>
</evidence>
<dbReference type="Proteomes" id="UP000572540">
    <property type="component" value="Unassembled WGS sequence"/>
</dbReference>
<dbReference type="EMBL" id="JACCAU010000001">
    <property type="protein sequence ID" value="NYH13688.1"/>
    <property type="molecule type" value="Genomic_DNA"/>
</dbReference>
<keyword evidence="2" id="KW-0732">Signal</keyword>
<comment type="caution">
    <text evidence="3">The sequence shown here is derived from an EMBL/GenBank/DDBJ whole genome shotgun (WGS) entry which is preliminary data.</text>
</comment>
<gene>
    <name evidence="3" type="ORF">GGD41_000916</name>
</gene>
<name>A0A7Y9W536_9BURK</name>
<feature type="signal peptide" evidence="2">
    <location>
        <begin position="1"/>
        <end position="21"/>
    </location>
</feature>
<accession>A0A7Y9W536</accession>
<reference evidence="3 4" key="1">
    <citation type="submission" date="2020-07" db="EMBL/GenBank/DDBJ databases">
        <title>Exploring microbial biodiversity for novel pathways involved in the catabolism of aromatic compounds derived from lignin.</title>
        <authorList>
            <person name="Elkins J."/>
        </authorList>
    </citation>
    <scope>NUCLEOTIDE SEQUENCE [LARGE SCALE GENOMIC DNA]</scope>
    <source>
        <strain evidence="3 4">H2C3B</strain>
    </source>
</reference>
<feature type="chain" id="PRO_5030665439" description="Lipoprotein" evidence="2">
    <location>
        <begin position="22"/>
        <end position="150"/>
    </location>
</feature>
<feature type="region of interest" description="Disordered" evidence="1">
    <location>
        <begin position="58"/>
        <end position="150"/>
    </location>
</feature>
<evidence type="ECO:0000256" key="1">
    <source>
        <dbReference type="SAM" id="MobiDB-lite"/>
    </source>
</evidence>
<feature type="compositionally biased region" description="Polar residues" evidence="1">
    <location>
        <begin position="105"/>
        <end position="135"/>
    </location>
</feature>
<evidence type="ECO:0000313" key="3">
    <source>
        <dbReference type="EMBL" id="NYH13688.1"/>
    </source>
</evidence>
<protein>
    <recommendedName>
        <fullName evidence="5">Lipoprotein</fullName>
    </recommendedName>
</protein>